<protein>
    <submittedName>
        <fullName evidence="1">Phage tail protein</fullName>
    </submittedName>
</protein>
<dbReference type="PANTHER" id="PTHR38009:SF1">
    <property type="entry name" value="CONSERVED HYPOTHETICAL PHAGE TAIL PROTEIN"/>
    <property type="match status" value="1"/>
</dbReference>
<accession>A0ABS3UTB2</accession>
<name>A0ABS3UTB2_9ACTN</name>
<dbReference type="InterPro" id="IPR010667">
    <property type="entry name" value="Phage_T4_Gp19"/>
</dbReference>
<proteinExistence type="predicted"/>
<dbReference type="EMBL" id="JAGFNS010000023">
    <property type="protein sequence ID" value="MBO3741815.1"/>
    <property type="molecule type" value="Genomic_DNA"/>
</dbReference>
<dbReference type="RefSeq" id="WP_208470954.1">
    <property type="nucleotide sequence ID" value="NZ_JAGFNS010000023.1"/>
</dbReference>
<comment type="caution">
    <text evidence="1">The sequence shown here is derived from an EMBL/GenBank/DDBJ whole genome shotgun (WGS) entry which is preliminary data.</text>
</comment>
<dbReference type="Proteomes" id="UP000679690">
    <property type="component" value="Unassembled WGS sequence"/>
</dbReference>
<dbReference type="PANTHER" id="PTHR38009">
    <property type="entry name" value="CONSERVED HYPOTHETICAL PHAGE TAIL PROTEIN"/>
    <property type="match status" value="1"/>
</dbReference>
<evidence type="ECO:0000313" key="1">
    <source>
        <dbReference type="EMBL" id="MBO3741815.1"/>
    </source>
</evidence>
<gene>
    <name evidence="1" type="ORF">J5X75_30335</name>
</gene>
<dbReference type="Pfam" id="PF06841">
    <property type="entry name" value="Phage_T4_gp19"/>
    <property type="match status" value="1"/>
</dbReference>
<reference evidence="1 2" key="1">
    <citation type="submission" date="2021-03" db="EMBL/GenBank/DDBJ databases">
        <title>Actinoplanes flavus sp. nov., a novel actinomycete isolated from Coconut Palm rhizosphere soil.</title>
        <authorList>
            <person name="Luo X."/>
        </authorList>
    </citation>
    <scope>NUCLEOTIDE SEQUENCE [LARGE SCALE GENOMIC DNA]</scope>
    <source>
        <strain evidence="1 2">NEAU-H7</strain>
    </source>
</reference>
<organism evidence="1 2">
    <name type="scientific">Actinoplanes flavus</name>
    <dbReference type="NCBI Taxonomy" id="2820290"/>
    <lineage>
        <taxon>Bacteria</taxon>
        <taxon>Bacillati</taxon>
        <taxon>Actinomycetota</taxon>
        <taxon>Actinomycetes</taxon>
        <taxon>Micromonosporales</taxon>
        <taxon>Micromonosporaceae</taxon>
        <taxon>Actinoplanes</taxon>
    </lineage>
</organism>
<dbReference type="NCBIfam" id="TIGR02241">
    <property type="entry name" value="conserved hypothetical phage tail region protein"/>
    <property type="match status" value="1"/>
</dbReference>
<keyword evidence="2" id="KW-1185">Reference proteome</keyword>
<dbReference type="InterPro" id="IPR011747">
    <property type="entry name" value="CHP02241"/>
</dbReference>
<sequence>MYPLSTLHFVVDWGDQERGTTSFSEVSGLTLEAEVIEYRGGADLQFSTHKQPGLRKFSNVTLKRGIAPAEAGNGLFRWYNSITVGAVERRDVSISLLNEVSEPVMTWKIKAAWPVKLEGPGLKSTGTDVAIESLEFACEGIEIETR</sequence>
<evidence type="ECO:0000313" key="2">
    <source>
        <dbReference type="Proteomes" id="UP000679690"/>
    </source>
</evidence>